<dbReference type="NCBIfam" id="NF004490">
    <property type="entry name" value="PRK05820.1"/>
    <property type="match status" value="1"/>
</dbReference>
<dbReference type="InterPro" id="IPR013465">
    <property type="entry name" value="Thymidine_Pase"/>
</dbReference>
<evidence type="ECO:0000256" key="5">
    <source>
        <dbReference type="ARBA" id="ARBA00022679"/>
    </source>
</evidence>
<dbReference type="Proteomes" id="UP000247792">
    <property type="component" value="Unassembled WGS sequence"/>
</dbReference>
<dbReference type="InterPro" id="IPR036320">
    <property type="entry name" value="Glycosyl_Trfase_fam3_N_dom_sf"/>
</dbReference>
<evidence type="ECO:0000256" key="4">
    <source>
        <dbReference type="ARBA" id="ARBA00022676"/>
    </source>
</evidence>
<evidence type="ECO:0000259" key="8">
    <source>
        <dbReference type="SMART" id="SM00941"/>
    </source>
</evidence>
<dbReference type="NCBIfam" id="TIGR02643">
    <property type="entry name" value="T_phosphoryl"/>
    <property type="match status" value="1"/>
</dbReference>
<dbReference type="FunFam" id="3.40.1030.10:FF:000003">
    <property type="entry name" value="Pyrimidine-nucleoside phosphorylase"/>
    <property type="match status" value="1"/>
</dbReference>
<dbReference type="SUPFAM" id="SSF47648">
    <property type="entry name" value="Nucleoside phosphorylase/phosphoribosyltransferase N-terminal domain"/>
    <property type="match status" value="1"/>
</dbReference>
<evidence type="ECO:0000313" key="10">
    <source>
        <dbReference type="Proteomes" id="UP000247792"/>
    </source>
</evidence>
<gene>
    <name evidence="9" type="ORF">DFR42_102568</name>
</gene>
<keyword evidence="10" id="KW-1185">Reference proteome</keyword>
<comment type="similarity">
    <text evidence="1">Belongs to the thymidine/pyrimidine-nucleoside phosphorylase family.</text>
</comment>
<dbReference type="PANTHER" id="PTHR10515">
    <property type="entry name" value="THYMIDINE PHOSPHORYLASE"/>
    <property type="match status" value="1"/>
</dbReference>
<dbReference type="Gene3D" id="3.40.1030.10">
    <property type="entry name" value="Nucleoside phosphorylase/phosphoribosyltransferase catalytic domain"/>
    <property type="match status" value="1"/>
</dbReference>
<dbReference type="InterPro" id="IPR000312">
    <property type="entry name" value="Glycosyl_Trfase_fam3"/>
</dbReference>
<accession>A0A318JED2</accession>
<dbReference type="InterPro" id="IPR018090">
    <property type="entry name" value="Pyrmidine_PPas_bac/euk"/>
</dbReference>
<dbReference type="GO" id="GO:0006213">
    <property type="term" value="P:pyrimidine nucleoside metabolic process"/>
    <property type="evidence" value="ECO:0007669"/>
    <property type="project" value="InterPro"/>
</dbReference>
<dbReference type="PROSITE" id="PS00647">
    <property type="entry name" value="THYMID_PHOSPHORYLASE"/>
    <property type="match status" value="1"/>
</dbReference>
<dbReference type="OrthoDB" id="9763887at2"/>
<keyword evidence="4" id="KW-0328">Glycosyltransferase</keyword>
<dbReference type="InterPro" id="IPR035902">
    <property type="entry name" value="Nuc_phospho_transferase"/>
</dbReference>
<dbReference type="AlphaFoldDB" id="A0A318JED2"/>
<evidence type="ECO:0000256" key="3">
    <source>
        <dbReference type="ARBA" id="ARBA00011892"/>
    </source>
</evidence>
<evidence type="ECO:0000256" key="7">
    <source>
        <dbReference type="NCBIfam" id="TIGR02643"/>
    </source>
</evidence>
<comment type="catalytic activity">
    <reaction evidence="6">
        <text>thymidine + phosphate = 2-deoxy-alpha-D-ribose 1-phosphate + thymine</text>
        <dbReference type="Rhea" id="RHEA:16037"/>
        <dbReference type="ChEBI" id="CHEBI:17748"/>
        <dbReference type="ChEBI" id="CHEBI:17821"/>
        <dbReference type="ChEBI" id="CHEBI:43474"/>
        <dbReference type="ChEBI" id="CHEBI:57259"/>
        <dbReference type="EC" id="2.4.2.4"/>
    </reaction>
</comment>
<dbReference type="Pfam" id="PF00591">
    <property type="entry name" value="Glycos_transf_3"/>
    <property type="match status" value="1"/>
</dbReference>
<dbReference type="GO" id="GO:0004645">
    <property type="term" value="F:1,4-alpha-oligoglucan phosphorylase activity"/>
    <property type="evidence" value="ECO:0007669"/>
    <property type="project" value="InterPro"/>
</dbReference>
<dbReference type="GO" id="GO:0006206">
    <property type="term" value="P:pyrimidine nucleobase metabolic process"/>
    <property type="evidence" value="ECO:0007669"/>
    <property type="project" value="InterPro"/>
</dbReference>
<protein>
    <recommendedName>
        <fullName evidence="3 7">Thymidine phosphorylase</fullName>
        <ecNumber evidence="3 7">2.4.2.4</ecNumber>
    </recommendedName>
</protein>
<dbReference type="SUPFAM" id="SSF54680">
    <property type="entry name" value="Pyrimidine nucleoside phosphorylase C-terminal domain"/>
    <property type="match status" value="1"/>
</dbReference>
<dbReference type="Gene3D" id="3.90.1170.30">
    <property type="entry name" value="Pyrimidine nucleoside phosphorylase-like, C-terminal domain"/>
    <property type="match status" value="1"/>
</dbReference>
<dbReference type="InterPro" id="IPR036566">
    <property type="entry name" value="PYNP-like_C_sf"/>
</dbReference>
<evidence type="ECO:0000313" key="9">
    <source>
        <dbReference type="EMBL" id="PXX45340.1"/>
    </source>
</evidence>
<dbReference type="InterPro" id="IPR000053">
    <property type="entry name" value="Thymidine/pyrmidine_PPase"/>
</dbReference>
<proteinExistence type="inferred from homology"/>
<organism evidence="9 10">
    <name type="scientific">Undibacterium pigrum</name>
    <dbReference type="NCBI Taxonomy" id="401470"/>
    <lineage>
        <taxon>Bacteria</taxon>
        <taxon>Pseudomonadati</taxon>
        <taxon>Pseudomonadota</taxon>
        <taxon>Betaproteobacteria</taxon>
        <taxon>Burkholderiales</taxon>
        <taxon>Oxalobacteraceae</taxon>
        <taxon>Undibacterium</taxon>
    </lineage>
</organism>
<evidence type="ECO:0000256" key="2">
    <source>
        <dbReference type="ARBA" id="ARBA00011738"/>
    </source>
</evidence>
<dbReference type="EC" id="2.4.2.4" evidence="3 7"/>
<name>A0A318JED2_9BURK</name>
<keyword evidence="5" id="KW-0808">Transferase</keyword>
<dbReference type="InterPro" id="IPR017872">
    <property type="entry name" value="Pyrmidine_PPase_CS"/>
</dbReference>
<dbReference type="SMART" id="SM00941">
    <property type="entry name" value="PYNP_C"/>
    <property type="match status" value="1"/>
</dbReference>
<dbReference type="PANTHER" id="PTHR10515:SF0">
    <property type="entry name" value="THYMIDINE PHOSPHORYLASE"/>
    <property type="match status" value="1"/>
</dbReference>
<dbReference type="GO" id="GO:0005829">
    <property type="term" value="C:cytosol"/>
    <property type="evidence" value="ECO:0007669"/>
    <property type="project" value="TreeGrafter"/>
</dbReference>
<dbReference type="RefSeq" id="WP_110254774.1">
    <property type="nucleotide sequence ID" value="NZ_QJKB01000002.1"/>
</dbReference>
<dbReference type="PIRSF" id="PIRSF000478">
    <property type="entry name" value="TP_PyNP"/>
    <property type="match status" value="1"/>
</dbReference>
<sequence>MLLAQELIRKKRAGQALDQQEIAALVSGMVDGSITDAQLGAFCMATCFQGMTAAEGAALTLAMRDSGKVLCWDEMDLLGPVVDKHSTGGVGDLVSLVLAPMVAACGGIVPMISGRGLGHTGGTQDKLEAIPGYCTTPDLAHFRRVVKECGMAIIGQTADLAPADKRLYAIRDVTATVDSLPLITASILSKKFAAGLDALVMDIKCGNGAQTPELAQAQALAKNLIDTANAAGLACSALMTDMSQPLAPSVGNALEIHEALRYLRTDSCPQRLHRTVLALGAEMLLLAGLANNPLQAQVYLLDALHSGKAALVFEKSCAALGGPADLLDKFDHYLPRASLRQAVFAPAGVYLSKMDTRALGLLGLQLSSGHRGKPDASTGLSQLAELGQFMDSDTPLAIIHANDADSLALASKNLLAACTFTETATPRPPQLLQNMRGSLHLPASAFSIETV</sequence>
<dbReference type="EMBL" id="QJKB01000002">
    <property type="protein sequence ID" value="PXX45340.1"/>
    <property type="molecule type" value="Genomic_DNA"/>
</dbReference>
<dbReference type="InterPro" id="IPR017459">
    <property type="entry name" value="Glycosyl_Trfase_fam3_N_dom"/>
</dbReference>
<dbReference type="Gene3D" id="1.20.970.10">
    <property type="entry name" value="Transferase, Pyrimidine Nucleoside Phosphorylase, Chain C"/>
    <property type="match status" value="1"/>
</dbReference>
<dbReference type="Pfam" id="PF02885">
    <property type="entry name" value="Glycos_trans_3N"/>
    <property type="match status" value="1"/>
</dbReference>
<evidence type="ECO:0000256" key="6">
    <source>
        <dbReference type="ARBA" id="ARBA00048550"/>
    </source>
</evidence>
<evidence type="ECO:0000256" key="1">
    <source>
        <dbReference type="ARBA" id="ARBA00006915"/>
    </source>
</evidence>
<comment type="subunit">
    <text evidence="2">Homodimer.</text>
</comment>
<dbReference type="InterPro" id="IPR013102">
    <property type="entry name" value="PYNP_C"/>
</dbReference>
<comment type="caution">
    <text evidence="9">The sequence shown here is derived from an EMBL/GenBank/DDBJ whole genome shotgun (WGS) entry which is preliminary data.</text>
</comment>
<dbReference type="GO" id="GO:0009032">
    <property type="term" value="F:thymidine phosphorylase activity"/>
    <property type="evidence" value="ECO:0007669"/>
    <property type="project" value="UniProtKB-UniRule"/>
</dbReference>
<feature type="domain" description="Pyrimidine nucleoside phosphorylase C-terminal" evidence="8">
    <location>
        <begin position="350"/>
        <end position="421"/>
    </location>
</feature>
<dbReference type="NCBIfam" id="TIGR02644">
    <property type="entry name" value="Y_phosphoryl"/>
    <property type="match status" value="1"/>
</dbReference>
<dbReference type="SUPFAM" id="SSF52418">
    <property type="entry name" value="Nucleoside phosphorylase/phosphoribosyltransferase catalytic domain"/>
    <property type="match status" value="1"/>
</dbReference>
<reference evidence="9 10" key="1">
    <citation type="submission" date="2018-05" db="EMBL/GenBank/DDBJ databases">
        <title>Genomic Encyclopedia of Type Strains, Phase IV (KMG-IV): sequencing the most valuable type-strain genomes for metagenomic binning, comparative biology and taxonomic classification.</title>
        <authorList>
            <person name="Goeker M."/>
        </authorList>
    </citation>
    <scope>NUCLEOTIDE SEQUENCE [LARGE SCALE GENOMIC DNA]</scope>
    <source>
        <strain evidence="9 10">DSM 19792</strain>
    </source>
</reference>